<accession>A0A6A4VS21</accession>
<dbReference type="AlphaFoldDB" id="A0A6A4VS21"/>
<keyword evidence="4" id="KW-1185">Reference proteome</keyword>
<reference evidence="3 4" key="1">
    <citation type="submission" date="2019-07" db="EMBL/GenBank/DDBJ databases">
        <title>Draft genome assembly of a fouling barnacle, Amphibalanus amphitrite (Darwin, 1854): The first reference genome for Thecostraca.</title>
        <authorList>
            <person name="Kim W."/>
        </authorList>
    </citation>
    <scope>NUCLEOTIDE SEQUENCE [LARGE SCALE GENOMIC DNA]</scope>
    <source>
        <strain evidence="3">SNU_AA5</strain>
        <tissue evidence="3">Soma without cirri and trophi</tissue>
    </source>
</reference>
<dbReference type="SUPFAM" id="SSF56436">
    <property type="entry name" value="C-type lectin-like"/>
    <property type="match status" value="1"/>
</dbReference>
<gene>
    <name evidence="3" type="primary">LECM_1</name>
    <name evidence="3" type="ORF">FJT64_000837</name>
</gene>
<dbReference type="EMBL" id="VIIS01001742">
    <property type="protein sequence ID" value="KAF0293502.1"/>
    <property type="molecule type" value="Genomic_DNA"/>
</dbReference>
<dbReference type="OrthoDB" id="6364198at2759"/>
<dbReference type="InterPro" id="IPR016186">
    <property type="entry name" value="C-type_lectin-like/link_sf"/>
</dbReference>
<dbReference type="GO" id="GO:0030246">
    <property type="term" value="F:carbohydrate binding"/>
    <property type="evidence" value="ECO:0007669"/>
    <property type="project" value="UniProtKB-KW"/>
</dbReference>
<dbReference type="PANTHER" id="PTHR22803">
    <property type="entry name" value="MANNOSE, PHOSPHOLIPASE, LECTIN RECEPTOR RELATED"/>
    <property type="match status" value="1"/>
</dbReference>
<protein>
    <submittedName>
        <fullName evidence="3">C-type lectin lectoxin-Thr1</fullName>
    </submittedName>
</protein>
<organism evidence="3 4">
    <name type="scientific">Amphibalanus amphitrite</name>
    <name type="common">Striped barnacle</name>
    <name type="synonym">Balanus amphitrite</name>
    <dbReference type="NCBI Taxonomy" id="1232801"/>
    <lineage>
        <taxon>Eukaryota</taxon>
        <taxon>Metazoa</taxon>
        <taxon>Ecdysozoa</taxon>
        <taxon>Arthropoda</taxon>
        <taxon>Crustacea</taxon>
        <taxon>Multicrustacea</taxon>
        <taxon>Cirripedia</taxon>
        <taxon>Thoracica</taxon>
        <taxon>Thoracicalcarea</taxon>
        <taxon>Balanomorpha</taxon>
        <taxon>Balanoidea</taxon>
        <taxon>Balanidae</taxon>
        <taxon>Amphibalaninae</taxon>
        <taxon>Amphibalanus</taxon>
    </lineage>
</organism>
<evidence type="ECO:0000313" key="3">
    <source>
        <dbReference type="EMBL" id="KAF0293502.1"/>
    </source>
</evidence>
<dbReference type="Gene3D" id="3.10.100.10">
    <property type="entry name" value="Mannose-Binding Protein A, subunit A"/>
    <property type="match status" value="1"/>
</dbReference>
<evidence type="ECO:0000313" key="4">
    <source>
        <dbReference type="Proteomes" id="UP000440578"/>
    </source>
</evidence>
<proteinExistence type="predicted"/>
<dbReference type="PROSITE" id="PS50041">
    <property type="entry name" value="C_TYPE_LECTIN_2"/>
    <property type="match status" value="1"/>
</dbReference>
<evidence type="ECO:0000256" key="1">
    <source>
        <dbReference type="SAM" id="Phobius"/>
    </source>
</evidence>
<keyword evidence="1" id="KW-0472">Membrane</keyword>
<comment type="caution">
    <text evidence="3">The sequence shown here is derived from an EMBL/GenBank/DDBJ whole genome shotgun (WGS) entry which is preliminary data.</text>
</comment>
<dbReference type="Proteomes" id="UP000440578">
    <property type="component" value="Unassembled WGS sequence"/>
</dbReference>
<dbReference type="SMART" id="SM00034">
    <property type="entry name" value="CLECT"/>
    <property type="match status" value="1"/>
</dbReference>
<dbReference type="InterPro" id="IPR001304">
    <property type="entry name" value="C-type_lectin-like"/>
</dbReference>
<keyword evidence="3" id="KW-0430">Lectin</keyword>
<sequence length="316" mass="35001">MRDHCEPEQATGAMAGSLRWLTVLALLGAVWATCPNVNWLVIDSKCYLPLSVPPFSEAMEQDARAMCKHIHPTSMLPEIYDSDDLLVDRHAPYAFLVCCSMSFSRLCMLLLLPTPLTTTTILENAIVLVLPQGGHTLSKLGSQAVGNCAQCGLLCAQQEECLAVTCSEVAEKGVCQLLGDEMGICDTDWTEFNGACYIVLRERRIWSAAKAACRQLRAGSELASIHSQEENDFVKHNLLYGQSAFIGLEHTGPSTTRNFYWLDDTPFDFTHWRDGQPNDRAENNLCVVAQAGDVVWLDFIVAETMSLFPQLCKYTP</sequence>
<feature type="transmembrane region" description="Helical" evidence="1">
    <location>
        <begin position="20"/>
        <end position="42"/>
    </location>
</feature>
<dbReference type="InterPro" id="IPR016187">
    <property type="entry name" value="CTDL_fold"/>
</dbReference>
<dbReference type="Pfam" id="PF00059">
    <property type="entry name" value="Lectin_C"/>
    <property type="match status" value="1"/>
</dbReference>
<name>A0A6A4VS21_AMPAM</name>
<evidence type="ECO:0000259" key="2">
    <source>
        <dbReference type="PROSITE" id="PS50041"/>
    </source>
</evidence>
<keyword evidence="1" id="KW-0812">Transmembrane</keyword>
<feature type="domain" description="C-type lectin" evidence="2">
    <location>
        <begin position="192"/>
        <end position="298"/>
    </location>
</feature>
<keyword evidence="1" id="KW-1133">Transmembrane helix</keyword>
<dbReference type="InterPro" id="IPR050111">
    <property type="entry name" value="C-type_lectin/snaclec_domain"/>
</dbReference>